<dbReference type="EMBL" id="WBVO01000001">
    <property type="protein sequence ID" value="KAB2814200.1"/>
    <property type="molecule type" value="Genomic_DNA"/>
</dbReference>
<dbReference type="Gene3D" id="3.30.540.30">
    <property type="match status" value="2"/>
</dbReference>
<dbReference type="OrthoDB" id="9812747at2"/>
<dbReference type="PANTHER" id="PTHR23422">
    <property type="entry name" value="DIPEPTIDYL PEPTIDASE III-RELATED"/>
    <property type="match status" value="1"/>
</dbReference>
<keyword evidence="2" id="KW-0378">Hydrolase</keyword>
<gene>
    <name evidence="3" type="ORF">F8C67_00285</name>
</gene>
<sequence>MNFKWILPLAMASALTACDSGSETNTEDTMSSEDNFEYKVERFADIAILRYQVEGFEKLTPKQRMLVYHLNEAGLSGRDIIYSTNYRHNLAIRGALEAIIRNYEGDRNSSQWESFHTYAKRVWFASGIHHHYSNAKFEPGFSREYLDELLAATNQSLSEEALKAIFDPEYDKKKVSKDPGSDVLLASAVNFYDPDITAAEAKAFYAAKGETIDSLRPISLGLNSKLVRLPDGSLEEQVYHVGGLYSEAIEQVAHHLSEAAKYAENEAQAKALRLLVEYYKTGDLETWDAYNVAWVEATEGDIDYINGFVEVYNDPLGMRGSYETIVQIRDFEASKRMARVSEEAQWFEDNSPIMDEHKKSNVVGITYNIVTVAGEAGDASPSTPIGVNLPNANWIRSQHGSKSVSLGNIEHAYEKASGTGFVNEFAFSSEERERAIKYGDIAGKLHTALHEVIGHASGQLNPGVTKDKLENYGSTIEEARADLVALYYLMDEHLIEMGLVESLEAGKAEYDNYIRNGLMIQLRRLNPGEDIEEDHMRNRQLVALWAYEMGKDENVIEKKVVDGKTYFVINDYAKLRELFGAQLREIQRITSEGDFAAAQELVEQYGVKVDRELHAEVLRRAEALDQAPYSGFVNPILTPVMENGQMVDVELNYADDFTEQMLYYSEKYGFLSK</sequence>
<reference evidence="3 4" key="1">
    <citation type="submission" date="2019-09" db="EMBL/GenBank/DDBJ databases">
        <title>Genomes of family Cryomorphaceae.</title>
        <authorList>
            <person name="Bowman J.P."/>
        </authorList>
    </citation>
    <scope>NUCLEOTIDE SEQUENCE [LARGE SCALE GENOMIC DNA]</scope>
    <source>
        <strain evidence="3 4">LMG 25704</strain>
    </source>
</reference>
<dbReference type="PROSITE" id="PS51257">
    <property type="entry name" value="PROKAR_LIPOPROTEIN"/>
    <property type="match status" value="1"/>
</dbReference>
<dbReference type="Proteomes" id="UP000468650">
    <property type="component" value="Unassembled WGS sequence"/>
</dbReference>
<organism evidence="3 4">
    <name type="scientific">Phaeocystidibacter luteus</name>
    <dbReference type="NCBI Taxonomy" id="911197"/>
    <lineage>
        <taxon>Bacteria</taxon>
        <taxon>Pseudomonadati</taxon>
        <taxon>Bacteroidota</taxon>
        <taxon>Flavobacteriia</taxon>
        <taxon>Flavobacteriales</taxon>
        <taxon>Phaeocystidibacteraceae</taxon>
        <taxon>Phaeocystidibacter</taxon>
    </lineage>
</organism>
<proteinExistence type="predicted"/>
<evidence type="ECO:0000256" key="1">
    <source>
        <dbReference type="ARBA" id="ARBA00022723"/>
    </source>
</evidence>
<name>A0A6N6RIN5_9FLAO</name>
<dbReference type="RefSeq" id="WP_151665781.1">
    <property type="nucleotide sequence ID" value="NZ_WBVO01000001.1"/>
</dbReference>
<protein>
    <submittedName>
        <fullName evidence="3">Dihydrofolate reductase</fullName>
    </submittedName>
</protein>
<evidence type="ECO:0000313" key="3">
    <source>
        <dbReference type="EMBL" id="KAB2814200.1"/>
    </source>
</evidence>
<evidence type="ECO:0000313" key="4">
    <source>
        <dbReference type="Proteomes" id="UP000468650"/>
    </source>
</evidence>
<comment type="caution">
    <text evidence="3">The sequence shown here is derived from an EMBL/GenBank/DDBJ whole genome shotgun (WGS) entry which is preliminary data.</text>
</comment>
<dbReference type="AlphaFoldDB" id="A0A6N6RIN5"/>
<accession>A0A6N6RIN5</accession>
<dbReference type="GO" id="GO:0016787">
    <property type="term" value="F:hydrolase activity"/>
    <property type="evidence" value="ECO:0007669"/>
    <property type="project" value="UniProtKB-KW"/>
</dbReference>
<dbReference type="InterPro" id="IPR039461">
    <property type="entry name" value="Peptidase_M49"/>
</dbReference>
<keyword evidence="1" id="KW-0479">Metal-binding</keyword>
<evidence type="ECO:0000256" key="2">
    <source>
        <dbReference type="ARBA" id="ARBA00022801"/>
    </source>
</evidence>
<dbReference type="GO" id="GO:0046872">
    <property type="term" value="F:metal ion binding"/>
    <property type="evidence" value="ECO:0007669"/>
    <property type="project" value="UniProtKB-KW"/>
</dbReference>
<dbReference type="Pfam" id="PF03571">
    <property type="entry name" value="Peptidase_M49"/>
    <property type="match status" value="1"/>
</dbReference>
<dbReference type="PANTHER" id="PTHR23422:SF11">
    <property type="entry name" value="DIPEPTIDYL PEPTIDASE 3"/>
    <property type="match status" value="1"/>
</dbReference>
<keyword evidence="4" id="KW-1185">Reference proteome</keyword>